<dbReference type="InterPro" id="IPR037185">
    <property type="entry name" value="EmrE-like"/>
</dbReference>
<dbReference type="GO" id="GO:0016020">
    <property type="term" value="C:membrane"/>
    <property type="evidence" value="ECO:0007669"/>
    <property type="project" value="UniProtKB-SubCell"/>
</dbReference>
<feature type="transmembrane region" description="Helical" evidence="6">
    <location>
        <begin position="97"/>
        <end position="117"/>
    </location>
</feature>
<dbReference type="PANTHER" id="PTHR32322:SF2">
    <property type="entry name" value="EAMA DOMAIN-CONTAINING PROTEIN"/>
    <property type="match status" value="1"/>
</dbReference>
<feature type="transmembrane region" description="Helical" evidence="6">
    <location>
        <begin position="180"/>
        <end position="201"/>
    </location>
</feature>
<feature type="transmembrane region" description="Helical" evidence="6">
    <location>
        <begin position="37"/>
        <end position="55"/>
    </location>
</feature>
<evidence type="ECO:0000259" key="7">
    <source>
        <dbReference type="Pfam" id="PF00892"/>
    </source>
</evidence>
<feature type="domain" description="EamA" evidence="7">
    <location>
        <begin position="154"/>
        <end position="286"/>
    </location>
</feature>
<dbReference type="PANTHER" id="PTHR32322">
    <property type="entry name" value="INNER MEMBRANE TRANSPORTER"/>
    <property type="match status" value="1"/>
</dbReference>
<evidence type="ECO:0000313" key="8">
    <source>
        <dbReference type="EMBL" id="KFX68686.1"/>
    </source>
</evidence>
<accession>A0A0A1YHX7</accession>
<proteinExistence type="inferred from homology"/>
<evidence type="ECO:0000313" key="9">
    <source>
        <dbReference type="Proteomes" id="UP000030063"/>
    </source>
</evidence>
<keyword evidence="5 6" id="KW-0472">Membrane</keyword>
<sequence length="301" mass="32048">MSGQGRGVAVISLIVATALWGSAFIALKLAFTELPPLWVIFARMALGSLVFMLAWRWRGHVQYRPGDWKYLLGLAACEPCLYFIFEALALQNTSASQAGMITALLPLLVAIAAYVFLRERISRTTLAGFLLAMCGAVGLSLAGSADEHASNPMLGNFYELLAMLCAAAYTLLVKRLSARYSAFMLTAMQAFTGTLFFLPLAALEAPLPQTISALGMATLLYLGVVVTVGAYGLYNFGISRLSATEASGYTNLIPLFTLAFAVPLLGETLNTLQMLAAAVLFGGVALSQWRGATPVPVGVLD</sequence>
<reference evidence="8 9" key="1">
    <citation type="journal article" date="2014" name="Genome Announc.">
        <title>Draft Genome Sequence of Petroleum Oil-Degrading Marine Bacterium Pseudomonas taeanensis Strain MS-3, Isolated from a Crude Oil-Contaminated Seashore.</title>
        <authorList>
            <person name="Lee S.Y."/>
            <person name="Kim S.H."/>
            <person name="Lee D.G."/>
            <person name="Shin S."/>
            <person name="Yun S.H."/>
            <person name="Choi C.W."/>
            <person name="Chung Y.H."/>
            <person name="Choi J.S."/>
            <person name="Kahng H.Y."/>
            <person name="Kim S.I."/>
        </authorList>
    </citation>
    <scope>NUCLEOTIDE SEQUENCE [LARGE SCALE GENOMIC DNA]</scope>
    <source>
        <strain evidence="8 9">MS-3</strain>
    </source>
</reference>
<name>A0A0A1YHX7_9PSED</name>
<evidence type="ECO:0000256" key="5">
    <source>
        <dbReference type="ARBA" id="ARBA00023136"/>
    </source>
</evidence>
<evidence type="ECO:0000256" key="6">
    <source>
        <dbReference type="SAM" id="Phobius"/>
    </source>
</evidence>
<dbReference type="RefSeq" id="WP_025165906.1">
    <property type="nucleotide sequence ID" value="NZ_AWSQ01000004.1"/>
</dbReference>
<dbReference type="InterPro" id="IPR050638">
    <property type="entry name" value="AA-Vitamin_Transporters"/>
</dbReference>
<dbReference type="Pfam" id="PF00892">
    <property type="entry name" value="EamA"/>
    <property type="match status" value="2"/>
</dbReference>
<evidence type="ECO:0000256" key="2">
    <source>
        <dbReference type="ARBA" id="ARBA00007362"/>
    </source>
</evidence>
<dbReference type="eggNOG" id="COG0697">
    <property type="taxonomic scope" value="Bacteria"/>
</dbReference>
<organism evidence="8 9">
    <name type="scientific">Pseudomonas taeanensis MS-3</name>
    <dbReference type="NCBI Taxonomy" id="1395571"/>
    <lineage>
        <taxon>Bacteria</taxon>
        <taxon>Pseudomonadati</taxon>
        <taxon>Pseudomonadota</taxon>
        <taxon>Gammaproteobacteria</taxon>
        <taxon>Pseudomonadales</taxon>
        <taxon>Pseudomonadaceae</taxon>
        <taxon>Pseudomonas</taxon>
    </lineage>
</organism>
<dbReference type="AlphaFoldDB" id="A0A0A1YHX7"/>
<evidence type="ECO:0000256" key="3">
    <source>
        <dbReference type="ARBA" id="ARBA00022692"/>
    </source>
</evidence>
<dbReference type="InterPro" id="IPR000620">
    <property type="entry name" value="EamA_dom"/>
</dbReference>
<feature type="transmembrane region" description="Helical" evidence="6">
    <location>
        <begin position="124"/>
        <end position="145"/>
    </location>
</feature>
<keyword evidence="3 6" id="KW-0812">Transmembrane</keyword>
<feature type="transmembrane region" description="Helical" evidence="6">
    <location>
        <begin position="157"/>
        <end position="173"/>
    </location>
</feature>
<evidence type="ECO:0000256" key="1">
    <source>
        <dbReference type="ARBA" id="ARBA00004141"/>
    </source>
</evidence>
<feature type="transmembrane region" description="Helical" evidence="6">
    <location>
        <begin position="246"/>
        <end position="265"/>
    </location>
</feature>
<dbReference type="Proteomes" id="UP000030063">
    <property type="component" value="Unassembled WGS sequence"/>
</dbReference>
<feature type="transmembrane region" description="Helical" evidence="6">
    <location>
        <begin position="67"/>
        <end position="85"/>
    </location>
</feature>
<dbReference type="SUPFAM" id="SSF103481">
    <property type="entry name" value="Multidrug resistance efflux transporter EmrE"/>
    <property type="match status" value="2"/>
</dbReference>
<feature type="transmembrane region" description="Helical" evidence="6">
    <location>
        <begin position="213"/>
        <end position="234"/>
    </location>
</feature>
<comment type="similarity">
    <text evidence="2">Belongs to the EamA transporter family.</text>
</comment>
<evidence type="ECO:0000256" key="4">
    <source>
        <dbReference type="ARBA" id="ARBA00022989"/>
    </source>
</evidence>
<keyword evidence="4 6" id="KW-1133">Transmembrane helix</keyword>
<protein>
    <submittedName>
        <fullName evidence="8">Membrane protein</fullName>
    </submittedName>
</protein>
<comment type="subcellular location">
    <subcellularLocation>
        <location evidence="1">Membrane</location>
        <topology evidence="1">Multi-pass membrane protein</topology>
    </subcellularLocation>
</comment>
<feature type="domain" description="EamA" evidence="7">
    <location>
        <begin position="9"/>
        <end position="140"/>
    </location>
</feature>
<gene>
    <name evidence="8" type="ORF">TMS3_0114390</name>
</gene>
<dbReference type="OrthoDB" id="5584577at2"/>
<comment type="caution">
    <text evidence="8">The sequence shown here is derived from an EMBL/GenBank/DDBJ whole genome shotgun (WGS) entry which is preliminary data.</text>
</comment>
<dbReference type="STRING" id="1395571.TMS3_0114390"/>
<feature type="transmembrane region" description="Helical" evidence="6">
    <location>
        <begin position="7"/>
        <end position="31"/>
    </location>
</feature>
<dbReference type="EMBL" id="AWSQ01000004">
    <property type="protein sequence ID" value="KFX68686.1"/>
    <property type="molecule type" value="Genomic_DNA"/>
</dbReference>
<keyword evidence="9" id="KW-1185">Reference proteome</keyword>